<organism evidence="9 10">
    <name type="scientific">Cardamine amara subsp. amara</name>
    <dbReference type="NCBI Taxonomy" id="228776"/>
    <lineage>
        <taxon>Eukaryota</taxon>
        <taxon>Viridiplantae</taxon>
        <taxon>Streptophyta</taxon>
        <taxon>Embryophyta</taxon>
        <taxon>Tracheophyta</taxon>
        <taxon>Spermatophyta</taxon>
        <taxon>Magnoliopsida</taxon>
        <taxon>eudicotyledons</taxon>
        <taxon>Gunneridae</taxon>
        <taxon>Pentapetalae</taxon>
        <taxon>rosids</taxon>
        <taxon>malvids</taxon>
        <taxon>Brassicales</taxon>
        <taxon>Brassicaceae</taxon>
        <taxon>Cardamineae</taxon>
        <taxon>Cardamine</taxon>
    </lineage>
</organism>
<comment type="subcellular location">
    <subcellularLocation>
        <location evidence="1 6">Nucleus</location>
    </subcellularLocation>
</comment>
<dbReference type="EMBL" id="JBANAX010000303">
    <property type="protein sequence ID" value="KAL1214690.1"/>
    <property type="molecule type" value="Genomic_DNA"/>
</dbReference>
<feature type="region of interest" description="Disordered" evidence="7">
    <location>
        <begin position="1"/>
        <end position="131"/>
    </location>
</feature>
<dbReference type="PANTHER" id="PTHR31500">
    <property type="entry name" value="AT-HOOK MOTIF NUCLEAR-LOCALIZED PROTEIN 9"/>
    <property type="match status" value="1"/>
</dbReference>
<dbReference type="PROSITE" id="PS51742">
    <property type="entry name" value="PPC"/>
    <property type="match status" value="1"/>
</dbReference>
<keyword evidence="10" id="KW-1185">Reference proteome</keyword>
<dbReference type="AlphaFoldDB" id="A0ABD1BHY0"/>
<name>A0ABD1BHY0_CARAN</name>
<keyword evidence="2 6" id="KW-0805">Transcription regulation</keyword>
<dbReference type="SUPFAM" id="SSF117856">
    <property type="entry name" value="AF0104/ALDC/Ptd012-like"/>
    <property type="match status" value="1"/>
</dbReference>
<evidence type="ECO:0000256" key="5">
    <source>
        <dbReference type="ARBA" id="ARBA00023242"/>
    </source>
</evidence>
<keyword evidence="3 6" id="KW-0238">DNA-binding</keyword>
<accession>A0ABD1BHY0</accession>
<dbReference type="Pfam" id="PF03479">
    <property type="entry name" value="PCC"/>
    <property type="match status" value="1"/>
</dbReference>
<comment type="function">
    <text evidence="6">Transcription factor that specifically binds AT-rich DNA sequences related to the nuclear matrix attachment regions (MARs).</text>
</comment>
<gene>
    <name evidence="9" type="ORF">V5N11_010578</name>
</gene>
<evidence type="ECO:0000256" key="4">
    <source>
        <dbReference type="ARBA" id="ARBA00023163"/>
    </source>
</evidence>
<evidence type="ECO:0000313" key="10">
    <source>
        <dbReference type="Proteomes" id="UP001558713"/>
    </source>
</evidence>
<dbReference type="InterPro" id="IPR005175">
    <property type="entry name" value="PPC_dom"/>
</dbReference>
<feature type="compositionally biased region" description="Basic residues" evidence="7">
    <location>
        <begin position="222"/>
        <end position="231"/>
    </location>
</feature>
<dbReference type="CDD" id="cd11378">
    <property type="entry name" value="DUF296"/>
    <property type="match status" value="1"/>
</dbReference>
<evidence type="ECO:0000256" key="7">
    <source>
        <dbReference type="SAM" id="MobiDB-lite"/>
    </source>
</evidence>
<comment type="domain">
    <text evidence="6">The PPC domain mediates interactions between AHL proteins.</text>
</comment>
<evidence type="ECO:0000259" key="8">
    <source>
        <dbReference type="PROSITE" id="PS51742"/>
    </source>
</evidence>
<dbReference type="Proteomes" id="UP001558713">
    <property type="component" value="Unassembled WGS sequence"/>
</dbReference>
<feature type="domain" description="PPC" evidence="8">
    <location>
        <begin position="251"/>
        <end position="390"/>
    </location>
</feature>
<protein>
    <recommendedName>
        <fullName evidence="6">AT-hook motif nuclear-localized protein</fullName>
    </recommendedName>
</protein>
<dbReference type="GO" id="GO:0003680">
    <property type="term" value="F:minor groove of adenine-thymine-rich DNA binding"/>
    <property type="evidence" value="ECO:0007669"/>
    <property type="project" value="UniProtKB-UniRule"/>
</dbReference>
<dbReference type="InterPro" id="IPR039605">
    <property type="entry name" value="AHL"/>
</dbReference>
<dbReference type="Gene3D" id="3.30.1330.80">
    <property type="entry name" value="Hypothetical protein, similar to alpha- acetolactate decarboxylase, domain 2"/>
    <property type="match status" value="1"/>
</dbReference>
<proteinExistence type="predicted"/>
<feature type="region of interest" description="Disordered" evidence="7">
    <location>
        <begin position="208"/>
        <end position="241"/>
    </location>
</feature>
<evidence type="ECO:0000313" key="9">
    <source>
        <dbReference type="EMBL" id="KAL1214690.1"/>
    </source>
</evidence>
<feature type="region of interest" description="Disordered" evidence="7">
    <location>
        <begin position="404"/>
        <end position="429"/>
    </location>
</feature>
<evidence type="ECO:0000256" key="2">
    <source>
        <dbReference type="ARBA" id="ARBA00023015"/>
    </source>
</evidence>
<dbReference type="PANTHER" id="PTHR31500:SF57">
    <property type="entry name" value="AT-HOOK MOTIF NUCLEAR-LOCALIZED PROTEIN 10"/>
    <property type="match status" value="1"/>
</dbReference>
<evidence type="ECO:0000256" key="6">
    <source>
        <dbReference type="RuleBase" id="RU367031"/>
    </source>
</evidence>
<feature type="compositionally biased region" description="Polar residues" evidence="7">
    <location>
        <begin position="92"/>
        <end position="110"/>
    </location>
</feature>
<dbReference type="GO" id="GO:0005634">
    <property type="term" value="C:nucleus"/>
    <property type="evidence" value="ECO:0007669"/>
    <property type="project" value="UniProtKB-SubCell"/>
</dbReference>
<sequence length="429" mass="44680">MAGFRVTIPLSRDLHQQQQQRRALPQQSQNMQLPITGADDEASPPPQHQPNSAGSDHAVPMSMLVKEKRGRGRPRKHILVDSETSHALVPGSPSSFTVSKPSGSGGQTSPDLAPGAPPFTVSRQPRGSAGQPLLALAPRAPPFTVSKPSGSAGQTSLALAPGAPLFTVSQPSGIGGETSLALVTGGPSFTVSHPSGSGGETALALVTGGPSFTVSPSSGTRGRVKKMRGRRGPPSSSANNVKLQALGSSGVGVGFTPHIFTILPGENVAAKIMELNMNGPCSVCVFSANGCISSVTVRNPTTSDGTVSYEGIFEILSLSGSYVPVEIDGYLFMTGGLSVSLSRLDNVVFGGRVVGSLVAAKNVQVVVGTFIQERHKDSDQHMGKIEFYTPTLPSEDPTQRLMVPRSQQFQSISNESSGGEEYESPWGYP</sequence>
<reference evidence="9 10" key="1">
    <citation type="submission" date="2024-04" db="EMBL/GenBank/DDBJ databases">
        <title>Genome assembly C_amara_ONT_v2.</title>
        <authorList>
            <person name="Yant L."/>
            <person name="Moore C."/>
            <person name="Slenker M."/>
        </authorList>
    </citation>
    <scope>NUCLEOTIDE SEQUENCE [LARGE SCALE GENOMIC DNA]</scope>
    <source>
        <tissue evidence="9">Leaf</tissue>
    </source>
</reference>
<keyword evidence="4 6" id="KW-0804">Transcription</keyword>
<feature type="compositionally biased region" description="Low complexity" evidence="7">
    <location>
        <begin position="16"/>
        <end position="29"/>
    </location>
</feature>
<evidence type="ECO:0000256" key="1">
    <source>
        <dbReference type="ARBA" id="ARBA00004123"/>
    </source>
</evidence>
<comment type="caution">
    <text evidence="9">The sequence shown here is derived from an EMBL/GenBank/DDBJ whole genome shotgun (WGS) entry which is preliminary data.</text>
</comment>
<keyword evidence="5 6" id="KW-0539">Nucleus</keyword>
<evidence type="ECO:0000256" key="3">
    <source>
        <dbReference type="ARBA" id="ARBA00023125"/>
    </source>
</evidence>
<feature type="compositionally biased region" description="Basic residues" evidence="7">
    <location>
        <begin position="68"/>
        <end position="77"/>
    </location>
</feature>